<accession>A0A2R8F506</accession>
<gene>
    <name evidence="1" type="ORF">FPW1038_00894</name>
</gene>
<evidence type="ECO:0000313" key="2">
    <source>
        <dbReference type="Proteomes" id="UP000244889"/>
    </source>
</evidence>
<proteinExistence type="predicted"/>
<sequence>MNEDVINIDQFAEIKCLGRTAKLVKKISENEHFIIKLGSELLTEYIIAPLYKKMLHDSAPDIGLVKDSNYTRLLVKYYPDFLTLDEFNKAKESEVRPVLKGLEEYAAAIIIGMEEDTNIDNIGIVKSKNVEGGNEIYNVVKIDHGRSGVTTRTENGILNIVQSLQRGSKQVLDMHKFKKAIDTMIQVLNEEEIYDMFVNRINMLKDSGFNVEPQFDHYLELCKISNTGIHDAATTYTENILKQLKIVKKFTSDLGLILKADISKLEKDSGWLFNQLQSFDRKKYSMVDFIFQNQCQIDGMDPFKWALDNNYCINGKNPIEYAVHKNFLIDKMNPIIWAQQNNITEIHGIDLVLSIVKSGYEIEGKDTVLWCIDNKVKINGQESSEFALANGYIMVDKSYVKIENDVIKHALKHGYKIKGQDISEHIDFERDTDIIHDLQKNGFKISGKSPVEFCIAKGMHICRTDPVDFAVQNNYQIEGKNPLAWAINNNYQIATIFGHISPMEYAVRNKVQIPLEQLGCVPDDAQLKTGIQEKHLKTYRTK</sequence>
<evidence type="ECO:0000313" key="1">
    <source>
        <dbReference type="EMBL" id="SPM46497.1"/>
    </source>
</evidence>
<dbReference type="EMBL" id="OOHR01000024">
    <property type="protein sequence ID" value="SPM46497.1"/>
    <property type="molecule type" value="Genomic_DNA"/>
</dbReference>
<reference evidence="2" key="1">
    <citation type="submission" date="2018-03" db="EMBL/GenBank/DDBJ databases">
        <authorList>
            <person name="Batty M. E."/>
            <person name="Batty M E."/>
        </authorList>
    </citation>
    <scope>NUCLEOTIDE SEQUENCE [LARGE SCALE GENOMIC DNA]</scope>
</reference>
<dbReference type="AlphaFoldDB" id="A0A2R8F506"/>
<name>A0A2R8F506_ORITS</name>
<dbReference type="RefSeq" id="WP_108840452.1">
    <property type="nucleotide sequence ID" value="NZ_OOHR01000024.1"/>
</dbReference>
<protein>
    <submittedName>
        <fullName evidence="1">Uncharacterized protein</fullName>
    </submittedName>
</protein>
<organism evidence="1 2">
    <name type="scientific">Orientia tsutsugamushi</name>
    <name type="common">Rickettsia tsutsugamushi</name>
    <dbReference type="NCBI Taxonomy" id="784"/>
    <lineage>
        <taxon>Bacteria</taxon>
        <taxon>Pseudomonadati</taxon>
        <taxon>Pseudomonadota</taxon>
        <taxon>Alphaproteobacteria</taxon>
        <taxon>Rickettsiales</taxon>
        <taxon>Rickettsiaceae</taxon>
        <taxon>Rickettsieae</taxon>
        <taxon>Orientia</taxon>
    </lineage>
</organism>
<dbReference type="Proteomes" id="UP000244889">
    <property type="component" value="Unassembled WGS sequence"/>
</dbReference>